<dbReference type="PANTHER" id="PTHR48053:SF37">
    <property type="entry name" value="LEUCINE-RICH REPEAT PROTEIN KINASE FAMILY PROTEIN"/>
    <property type="match status" value="1"/>
</dbReference>
<organism evidence="6 7">
    <name type="scientific">Taxus chinensis</name>
    <name type="common">Chinese yew</name>
    <name type="synonym">Taxus wallichiana var. chinensis</name>
    <dbReference type="NCBI Taxonomy" id="29808"/>
    <lineage>
        <taxon>Eukaryota</taxon>
        <taxon>Viridiplantae</taxon>
        <taxon>Streptophyta</taxon>
        <taxon>Embryophyta</taxon>
        <taxon>Tracheophyta</taxon>
        <taxon>Spermatophyta</taxon>
        <taxon>Pinopsida</taxon>
        <taxon>Pinidae</taxon>
        <taxon>Conifers II</taxon>
        <taxon>Cupressales</taxon>
        <taxon>Taxaceae</taxon>
        <taxon>Taxus</taxon>
    </lineage>
</organism>
<dbReference type="InterPro" id="IPR051716">
    <property type="entry name" value="Plant_RL_S/T_kinase"/>
</dbReference>
<dbReference type="Gene3D" id="3.80.10.10">
    <property type="entry name" value="Ribonuclease Inhibitor"/>
    <property type="match status" value="1"/>
</dbReference>
<keyword evidence="7" id="KW-1185">Reference proteome</keyword>
<feature type="domain" description="Serine-threonine/tyrosine-protein kinase catalytic" evidence="5">
    <location>
        <begin position="206"/>
        <end position="306"/>
    </location>
</feature>
<name>A0AA38LNJ2_TAXCH</name>
<evidence type="ECO:0000256" key="3">
    <source>
        <dbReference type="ARBA" id="ARBA00023170"/>
    </source>
</evidence>
<evidence type="ECO:0000313" key="6">
    <source>
        <dbReference type="EMBL" id="KAH9330304.1"/>
    </source>
</evidence>
<keyword evidence="4" id="KW-0472">Membrane</keyword>
<evidence type="ECO:0000256" key="4">
    <source>
        <dbReference type="SAM" id="Phobius"/>
    </source>
</evidence>
<dbReference type="OMA" id="YSINQER"/>
<sequence length="339" mass="37566">MIPDTPGNCTALQYLNLSGNALEGSVPYSLGNLQNMRYMDLSSNFFSGTVPMSFKMSKFLHFLNLSFNCLAVDEDGGRSFTNGTAVISLIGNDAVLGSDVSSLPACIRQNNHMVNPHLRKMMGAVAGGSFVVTAFIFLLGFVWIRKREIRILNEQSLHLYLKNLFKLPQIPYEDIVKATDGFDEANLFGKGVTHIKTLSVQQICSVTPKCGLSGRISTKTDVYSYGILLLEMVTGKSPTNNMFEGDLTLHKWVNSSFLNQVLDVVDQMLLTDAAGNEIQIVVLLLRIGLWCSTHTAKARPTMKQVSTMLEIIKDEWVTGTNYSMNFERSLSDLLGEMHQ</sequence>
<keyword evidence="2" id="KW-0732">Signal</keyword>
<dbReference type="SUPFAM" id="SSF52058">
    <property type="entry name" value="L domain-like"/>
    <property type="match status" value="1"/>
</dbReference>
<dbReference type="InterPro" id="IPR001611">
    <property type="entry name" value="Leu-rich_rpt"/>
</dbReference>
<dbReference type="Pfam" id="PF07714">
    <property type="entry name" value="PK_Tyr_Ser-Thr"/>
    <property type="match status" value="1"/>
</dbReference>
<comment type="subcellular location">
    <subcellularLocation>
        <location evidence="1">Membrane</location>
        <topology evidence="1">Single-pass membrane protein</topology>
    </subcellularLocation>
</comment>
<dbReference type="AlphaFoldDB" id="A0AA38LNJ2"/>
<dbReference type="PANTHER" id="PTHR48053">
    <property type="entry name" value="LEUCINE RICH REPEAT FAMILY PROTEIN, EXPRESSED"/>
    <property type="match status" value="1"/>
</dbReference>
<evidence type="ECO:0000256" key="1">
    <source>
        <dbReference type="ARBA" id="ARBA00004167"/>
    </source>
</evidence>
<dbReference type="InterPro" id="IPR011009">
    <property type="entry name" value="Kinase-like_dom_sf"/>
</dbReference>
<accession>A0AA38LNJ2</accession>
<dbReference type="Pfam" id="PF00560">
    <property type="entry name" value="LRR_1"/>
    <property type="match status" value="2"/>
</dbReference>
<comment type="caution">
    <text evidence="6">The sequence shown here is derived from an EMBL/GenBank/DDBJ whole genome shotgun (WGS) entry which is preliminary data.</text>
</comment>
<keyword evidence="4" id="KW-0812">Transmembrane</keyword>
<protein>
    <recommendedName>
        <fullName evidence="5">Serine-threonine/tyrosine-protein kinase catalytic domain-containing protein</fullName>
    </recommendedName>
</protein>
<dbReference type="GO" id="GO:0004672">
    <property type="term" value="F:protein kinase activity"/>
    <property type="evidence" value="ECO:0007669"/>
    <property type="project" value="InterPro"/>
</dbReference>
<dbReference type="SUPFAM" id="SSF56112">
    <property type="entry name" value="Protein kinase-like (PK-like)"/>
    <property type="match status" value="1"/>
</dbReference>
<keyword evidence="3" id="KW-0675">Receptor</keyword>
<evidence type="ECO:0000259" key="5">
    <source>
        <dbReference type="Pfam" id="PF07714"/>
    </source>
</evidence>
<feature type="transmembrane region" description="Helical" evidence="4">
    <location>
        <begin position="121"/>
        <end position="144"/>
    </location>
</feature>
<dbReference type="InterPro" id="IPR032675">
    <property type="entry name" value="LRR_dom_sf"/>
</dbReference>
<keyword evidence="4" id="KW-1133">Transmembrane helix</keyword>
<proteinExistence type="predicted"/>
<dbReference type="GO" id="GO:0016020">
    <property type="term" value="C:membrane"/>
    <property type="evidence" value="ECO:0007669"/>
    <property type="project" value="UniProtKB-SubCell"/>
</dbReference>
<dbReference type="EMBL" id="JAHRHJ020000001">
    <property type="protein sequence ID" value="KAH9330304.1"/>
    <property type="molecule type" value="Genomic_DNA"/>
</dbReference>
<evidence type="ECO:0000256" key="2">
    <source>
        <dbReference type="ARBA" id="ARBA00022729"/>
    </source>
</evidence>
<dbReference type="Gene3D" id="1.10.510.10">
    <property type="entry name" value="Transferase(Phosphotransferase) domain 1"/>
    <property type="match status" value="1"/>
</dbReference>
<gene>
    <name evidence="6" type="ORF">KI387_002412</name>
</gene>
<reference evidence="6 7" key="1">
    <citation type="journal article" date="2021" name="Nat. Plants">
        <title>The Taxus genome provides insights into paclitaxel biosynthesis.</title>
        <authorList>
            <person name="Xiong X."/>
            <person name="Gou J."/>
            <person name="Liao Q."/>
            <person name="Li Y."/>
            <person name="Zhou Q."/>
            <person name="Bi G."/>
            <person name="Li C."/>
            <person name="Du R."/>
            <person name="Wang X."/>
            <person name="Sun T."/>
            <person name="Guo L."/>
            <person name="Liang H."/>
            <person name="Lu P."/>
            <person name="Wu Y."/>
            <person name="Zhang Z."/>
            <person name="Ro D.K."/>
            <person name="Shang Y."/>
            <person name="Huang S."/>
            <person name="Yan J."/>
        </authorList>
    </citation>
    <scope>NUCLEOTIDE SEQUENCE [LARGE SCALE GENOMIC DNA]</scope>
    <source>
        <strain evidence="6">Ta-2019</strain>
    </source>
</reference>
<evidence type="ECO:0000313" key="7">
    <source>
        <dbReference type="Proteomes" id="UP000824469"/>
    </source>
</evidence>
<dbReference type="InterPro" id="IPR001245">
    <property type="entry name" value="Ser-Thr/Tyr_kinase_cat_dom"/>
</dbReference>
<dbReference type="Proteomes" id="UP000824469">
    <property type="component" value="Unassembled WGS sequence"/>
</dbReference>